<dbReference type="EC" id="7.6.2.1" evidence="17"/>
<feature type="transmembrane region" description="Helical" evidence="17">
    <location>
        <begin position="1258"/>
        <end position="1279"/>
    </location>
</feature>
<dbReference type="GO" id="GO:0016887">
    <property type="term" value="F:ATP hydrolysis activity"/>
    <property type="evidence" value="ECO:0007669"/>
    <property type="project" value="InterPro"/>
</dbReference>
<feature type="binding site" evidence="15">
    <location>
        <position position="1143"/>
    </location>
    <ligand>
        <name>ATP</name>
        <dbReference type="ChEBI" id="CHEBI:30616"/>
    </ligand>
</feature>
<dbReference type="SUPFAM" id="SSF81660">
    <property type="entry name" value="Metal cation-transporting ATPase, ATP-binding domain N"/>
    <property type="match status" value="1"/>
</dbReference>
<evidence type="ECO:0000313" key="21">
    <source>
        <dbReference type="EMBL" id="PVU85819.1"/>
    </source>
</evidence>
<dbReference type="GO" id="GO:0012505">
    <property type="term" value="C:endomembrane system"/>
    <property type="evidence" value="ECO:0007669"/>
    <property type="project" value="UniProtKB-SubCell"/>
</dbReference>
<proteinExistence type="inferred from homology"/>
<dbReference type="InterPro" id="IPR032630">
    <property type="entry name" value="P_typ_ATPase_c"/>
</dbReference>
<dbReference type="Pfam" id="PF16212">
    <property type="entry name" value="PhoLip_ATPase_C"/>
    <property type="match status" value="1"/>
</dbReference>
<dbReference type="Proteomes" id="UP000245699">
    <property type="component" value="Unassembled WGS sequence"/>
</dbReference>
<evidence type="ECO:0000259" key="20">
    <source>
        <dbReference type="Pfam" id="PF16212"/>
    </source>
</evidence>
<comment type="cofactor">
    <cofactor evidence="16">
        <name>Mg(2+)</name>
        <dbReference type="ChEBI" id="CHEBI:18420"/>
    </cofactor>
</comment>
<dbReference type="EMBL" id="MBFT01001001">
    <property type="protein sequence ID" value="PVU85931.1"/>
    <property type="molecule type" value="Genomic_DNA"/>
</dbReference>
<gene>
    <name evidence="22" type="ORF">BB559_006744</name>
    <name evidence="21" type="ORF">BB559_006786</name>
</gene>
<keyword evidence="4 17" id="KW-0812">Transmembrane</keyword>
<dbReference type="GO" id="GO:0045332">
    <property type="term" value="P:phospholipid translocation"/>
    <property type="evidence" value="ECO:0007669"/>
    <property type="project" value="TreeGrafter"/>
</dbReference>
<reference evidence="21 23" key="1">
    <citation type="journal article" date="2018" name="MBio">
        <title>Comparative Genomics Reveals the Core Gene Toolbox for the Fungus-Insect Symbiosis.</title>
        <authorList>
            <person name="Wang Y."/>
            <person name="Stata M."/>
            <person name="Wang W."/>
            <person name="Stajich J.E."/>
            <person name="White M.M."/>
            <person name="Moncalvo J.M."/>
        </authorList>
    </citation>
    <scope>NUCLEOTIDE SEQUENCE [LARGE SCALE GENOMIC DNA]</scope>
    <source>
        <strain evidence="21 23">AUS-77-4</strain>
    </source>
</reference>
<comment type="catalytic activity">
    <reaction evidence="12 17">
        <text>ATP + H2O + phospholipidSide 1 = ADP + phosphate + phospholipidSide 2.</text>
        <dbReference type="EC" id="7.6.2.1"/>
    </reaction>
</comment>
<evidence type="ECO:0000256" key="9">
    <source>
        <dbReference type="ARBA" id="ARBA00022967"/>
    </source>
</evidence>
<dbReference type="Gene3D" id="2.70.150.10">
    <property type="entry name" value="Calcium-transporting ATPase, cytoplasmic transduction domain A"/>
    <property type="match status" value="1"/>
</dbReference>
<feature type="compositionally biased region" description="Polar residues" evidence="18">
    <location>
        <begin position="703"/>
        <end position="714"/>
    </location>
</feature>
<evidence type="ECO:0000256" key="17">
    <source>
        <dbReference type="RuleBase" id="RU362033"/>
    </source>
</evidence>
<dbReference type="Pfam" id="PF16209">
    <property type="entry name" value="PhoLip_ATPase_N"/>
    <property type="match status" value="1"/>
</dbReference>
<keyword evidence="11 17" id="KW-0472">Membrane</keyword>
<dbReference type="STRING" id="61424.A0A2T9Y0E7"/>
<feature type="transmembrane region" description="Helical" evidence="17">
    <location>
        <begin position="1350"/>
        <end position="1368"/>
    </location>
</feature>
<keyword evidence="10 17" id="KW-1133">Transmembrane helix</keyword>
<dbReference type="InterPro" id="IPR001757">
    <property type="entry name" value="P_typ_ATPase"/>
</dbReference>
<feature type="binding site" evidence="15">
    <location>
        <position position="915"/>
    </location>
    <ligand>
        <name>ATP</name>
        <dbReference type="ChEBI" id="CHEBI:30616"/>
    </ligand>
</feature>
<dbReference type="Pfam" id="PF13246">
    <property type="entry name" value="Cation_ATPase"/>
    <property type="match status" value="1"/>
</dbReference>
<dbReference type="GO" id="GO:0000287">
    <property type="term" value="F:magnesium ion binding"/>
    <property type="evidence" value="ECO:0007669"/>
    <property type="project" value="UniProtKB-UniRule"/>
</dbReference>
<evidence type="ECO:0000256" key="8">
    <source>
        <dbReference type="ARBA" id="ARBA00022842"/>
    </source>
</evidence>
<dbReference type="InterPro" id="IPR018303">
    <property type="entry name" value="ATPase_P-typ_P_site"/>
</dbReference>
<sequence>MMDDSKTDKFSFKKIYNSFFKKTEKLKKEAESSIRDVYLNYPVPDEKQEDIARCYCTNRISTSQYTLFSFVPVNVYRQFKRAANMYFLIMTIVQIIPYFAIGSPILALLPLLSVLVITGFKDGLEDWRRHVNDRSINDRTVNVVKNLTNVNLSHEYQKQKQQRGYFRRLLRKKSKEIGVPNTWLTEEFNTITGVPKEERINWSDVRVGDVIKLYASDPVPADILVLSSSSEDGSCFADSKDLDGETNLKPKMALEPTSKCTSINELENVRLHVQSDSPTENMLVFNSKITVYENGEENIYSTGIKNMLLRGMVIKNTDWVIGLVIYTGKQTKVIMNAGPPPFKRSRLERMMNKQVIANFGLLAVVCITFSVTGGLMYHIYDRKRGDLLFVDGSTPSLIYSIRLFVSTLVLLQNVIPISLYVSIEFIKLMHAYFIFNDLKMYYEAKGIRCIPRNWSISDDMGQVSYVFSDKTGTLTRNIMDFRMCSINGLVYGKQLPGDELDVVKGRAAQEQVDSRNIDEDFTGDQESTAFGTKYSRKTMECETEDGSQDDIIIRRRNAVTEYLSAMKKVFDPKYVDLGDQDIGETGAYTFVDPEIFKHMKPEVAENINKANYAPWTSEQEQKESIDLFLTHLAVCHTVLVEKNKQPGSSDYEESTKSKKNNGTPSISLLKSLRRGTDITSSTKRSADQDKQPPNKVFSRHESQASTMFDAQSGGSPRPLKYSAESPDESSLVSAAQNLGYAFLGRTRNTLTLDVLGKQVQYQILNTIEFNSTRKRMSVVVKRPAPYNDIAIFTKGADSIILNLLRELDVSETKEINKREATFRQIDEFANAGLRTLVLGYRVIDENEYKKWASDYLKATSCLSEDRDKILERVCADIERDLELVGSTGIEDKLQENVPDCIASLRSAGIKIWVLTGDKMETAINIGFASNLLTKDMELWTLDGKKSKKETLDQFWLISKMARESAKNDLDFTLKSQPKRSYLSLLGFGEPSLGEDIYSMTPGNNDQKADLDAINARRISLRRYEQSLLGRISYRLKRAKKYVMTMSKLKRTKPTSMGEDEIIQESINMVRSDVNKRPMQEFSTEAGRRFSRAFEYIDMKKESSGLTSALVIDGVALATLLETPDVAKELCDLAPLFKSVICCRSSPLQKSQVVNLVRSGMNTVTLAIGDGANDVSMIQAADIGVAISGEEGLQAANASDYTIGRFHFLQNLLLVHGLFNYLRISESILSFFYKNAVWAIAPVWFAFFCRFSGNMFYEYMYIQLYNLVFTVFPVLVLGCIDKPFNYRTAMIYTATYKAGIKNSYFSNRRFLFYMLDGFYQSAVCFFIFYAFVAPNATVQSASGRVWSIFDFSSGIVGALVICASLTLGINAWSWSWIMWGSIAFSIGSFFLFNFIITFVPGSNLYQSFKTQFWTMTFWFAMSLSVVLALTPRFVYKYYQRNVKPTDIDVVREIKILHRPWYGEVQLENK</sequence>
<feature type="transmembrane region" description="Helical" evidence="17">
    <location>
        <begin position="1309"/>
        <end position="1330"/>
    </location>
</feature>
<feature type="transmembrane region" description="Helical" evidence="17">
    <location>
        <begin position="1415"/>
        <end position="1434"/>
    </location>
</feature>
<feature type="transmembrane region" description="Helical" evidence="17">
    <location>
        <begin position="83"/>
        <end position="101"/>
    </location>
</feature>
<feature type="binding site" evidence="15">
    <location>
        <position position="916"/>
    </location>
    <ligand>
        <name>ATP</name>
        <dbReference type="ChEBI" id="CHEBI:30616"/>
    </ligand>
</feature>
<feature type="binding site" evidence="15">
    <location>
        <position position="834"/>
    </location>
    <ligand>
        <name>ATP</name>
        <dbReference type="ChEBI" id="CHEBI:30616"/>
    </ligand>
</feature>
<comment type="caution">
    <text evidence="21">The sequence shown here is derived from an EMBL/GenBank/DDBJ whole genome shotgun (WGS) entry which is preliminary data.</text>
</comment>
<feature type="binding site" evidence="15">
    <location>
        <position position="471"/>
    </location>
    <ligand>
        <name>ATP</name>
        <dbReference type="ChEBI" id="CHEBI:30616"/>
    </ligand>
</feature>
<dbReference type="NCBIfam" id="TIGR01494">
    <property type="entry name" value="ATPase_P-type"/>
    <property type="match status" value="1"/>
</dbReference>
<feature type="binding site" evidence="15">
    <location>
        <position position="470"/>
    </location>
    <ligand>
        <name>ATP</name>
        <dbReference type="ChEBI" id="CHEBI:30616"/>
    </ligand>
</feature>
<evidence type="ECO:0000256" key="18">
    <source>
        <dbReference type="SAM" id="MobiDB-lite"/>
    </source>
</evidence>
<feature type="domain" description="P-type ATPase C-terminal" evidence="20">
    <location>
        <begin position="1195"/>
        <end position="1444"/>
    </location>
</feature>
<dbReference type="InterPro" id="IPR023214">
    <property type="entry name" value="HAD_sf"/>
</dbReference>
<dbReference type="InterPro" id="IPR006539">
    <property type="entry name" value="P-type_ATPase_IV"/>
</dbReference>
<evidence type="ECO:0000256" key="16">
    <source>
        <dbReference type="PIRSR" id="PIRSR606539-3"/>
    </source>
</evidence>
<keyword evidence="5 16" id="KW-0479">Metal-binding</keyword>
<feature type="binding site" evidence="15">
    <location>
        <position position="469"/>
    </location>
    <ligand>
        <name>ATP</name>
        <dbReference type="ChEBI" id="CHEBI:30616"/>
    </ligand>
</feature>
<feature type="binding site" evidence="15">
    <location>
        <position position="1172"/>
    </location>
    <ligand>
        <name>ATP</name>
        <dbReference type="ChEBI" id="CHEBI:30616"/>
    </ligand>
</feature>
<dbReference type="OrthoDB" id="377733at2759"/>
<dbReference type="GO" id="GO:0140326">
    <property type="term" value="F:ATPase-coupled intramembrane lipid transporter activity"/>
    <property type="evidence" value="ECO:0007669"/>
    <property type="project" value="UniProtKB-EC"/>
</dbReference>
<feature type="binding site" evidence="15">
    <location>
        <position position="769"/>
    </location>
    <ligand>
        <name>ATP</name>
        <dbReference type="ChEBI" id="CHEBI:30616"/>
    </ligand>
</feature>
<evidence type="ECO:0000256" key="6">
    <source>
        <dbReference type="ARBA" id="ARBA00022741"/>
    </source>
</evidence>
<evidence type="ECO:0000256" key="1">
    <source>
        <dbReference type="ARBA" id="ARBA00004127"/>
    </source>
</evidence>
<keyword evidence="6 15" id="KW-0547">Nucleotide-binding</keyword>
<dbReference type="InterPro" id="IPR008250">
    <property type="entry name" value="ATPase_P-typ_transduc_dom_A_sf"/>
</dbReference>
<feature type="binding site" evidence="16">
    <location>
        <position position="1169"/>
    </location>
    <ligand>
        <name>Mg(2+)</name>
        <dbReference type="ChEBI" id="CHEBI:18420"/>
    </ligand>
</feature>
<feature type="binding site" evidence="15">
    <location>
        <position position="917"/>
    </location>
    <ligand>
        <name>ATP</name>
        <dbReference type="ChEBI" id="CHEBI:30616"/>
    </ligand>
</feature>
<keyword evidence="8 16" id="KW-0460">Magnesium</keyword>
<feature type="binding site" evidence="16">
    <location>
        <position position="469"/>
    </location>
    <ligand>
        <name>Mg(2+)</name>
        <dbReference type="ChEBI" id="CHEBI:18420"/>
    </ligand>
</feature>
<evidence type="ECO:0000259" key="19">
    <source>
        <dbReference type="Pfam" id="PF16209"/>
    </source>
</evidence>
<dbReference type="InterPro" id="IPR023298">
    <property type="entry name" value="ATPase_P-typ_TM_dom_sf"/>
</dbReference>
<feature type="active site" description="4-aspartylphosphate intermediate" evidence="14">
    <location>
        <position position="469"/>
    </location>
</feature>
<evidence type="ECO:0000313" key="22">
    <source>
        <dbReference type="EMBL" id="PVU85931.1"/>
    </source>
</evidence>
<dbReference type="SUPFAM" id="SSF81665">
    <property type="entry name" value="Calcium ATPase, transmembrane domain M"/>
    <property type="match status" value="1"/>
</dbReference>
<dbReference type="EMBL" id="MBFT01001025">
    <property type="protein sequence ID" value="PVU85819.1"/>
    <property type="molecule type" value="Genomic_DNA"/>
</dbReference>
<organism evidence="21 23">
    <name type="scientific">Furculomyces boomerangus</name>
    <dbReference type="NCBI Taxonomy" id="61424"/>
    <lineage>
        <taxon>Eukaryota</taxon>
        <taxon>Fungi</taxon>
        <taxon>Fungi incertae sedis</taxon>
        <taxon>Zoopagomycota</taxon>
        <taxon>Kickxellomycotina</taxon>
        <taxon>Harpellomycetes</taxon>
        <taxon>Harpellales</taxon>
        <taxon>Harpellaceae</taxon>
        <taxon>Furculomyces</taxon>
    </lineage>
</organism>
<dbReference type="PROSITE" id="PS00154">
    <property type="entry name" value="ATPASE_E1_E2"/>
    <property type="match status" value="1"/>
</dbReference>
<dbReference type="InterPro" id="IPR036412">
    <property type="entry name" value="HAD-like_sf"/>
</dbReference>
<dbReference type="GO" id="GO:0005886">
    <property type="term" value="C:plasma membrane"/>
    <property type="evidence" value="ECO:0007669"/>
    <property type="project" value="TreeGrafter"/>
</dbReference>
<dbReference type="PANTHER" id="PTHR24092:SF180">
    <property type="entry name" value="PHOSPHOLIPID-TRANSPORTING ATPASE DNF1-RELATED"/>
    <property type="match status" value="1"/>
</dbReference>
<evidence type="ECO:0000256" key="14">
    <source>
        <dbReference type="PIRSR" id="PIRSR606539-1"/>
    </source>
</evidence>
<dbReference type="SUPFAM" id="SSF81653">
    <property type="entry name" value="Calcium ATPase, transduction domain A"/>
    <property type="match status" value="1"/>
</dbReference>
<evidence type="ECO:0000256" key="10">
    <source>
        <dbReference type="ARBA" id="ARBA00022989"/>
    </source>
</evidence>
<evidence type="ECO:0000256" key="7">
    <source>
        <dbReference type="ARBA" id="ARBA00022840"/>
    </source>
</evidence>
<evidence type="ECO:0000256" key="11">
    <source>
        <dbReference type="ARBA" id="ARBA00023136"/>
    </source>
</evidence>
<evidence type="ECO:0000256" key="12">
    <source>
        <dbReference type="ARBA" id="ARBA00034036"/>
    </source>
</evidence>
<feature type="transmembrane region" description="Helical" evidence="17">
    <location>
        <begin position="1375"/>
        <end position="1395"/>
    </location>
</feature>
<dbReference type="InterPro" id="IPR032631">
    <property type="entry name" value="P-type_ATPase_N"/>
</dbReference>
<dbReference type="Gene3D" id="3.40.50.1000">
    <property type="entry name" value="HAD superfamily/HAD-like"/>
    <property type="match status" value="2"/>
</dbReference>
<feature type="region of interest" description="Disordered" evidence="18">
    <location>
        <begin position="645"/>
        <end position="725"/>
    </location>
</feature>
<comment type="catalytic activity">
    <reaction evidence="13">
        <text>a 1,2-diacyl-sn-glycero-3-phosphoethanolamine(out) + ATP + H2O = a 1,2-diacyl-sn-glycero-3-phosphoethanolamine(in) + ADP + phosphate + H(+)</text>
        <dbReference type="Rhea" id="RHEA:66132"/>
        <dbReference type="ChEBI" id="CHEBI:15377"/>
        <dbReference type="ChEBI" id="CHEBI:15378"/>
        <dbReference type="ChEBI" id="CHEBI:30616"/>
        <dbReference type="ChEBI" id="CHEBI:43474"/>
        <dbReference type="ChEBI" id="CHEBI:64612"/>
        <dbReference type="ChEBI" id="CHEBI:456216"/>
    </reaction>
    <physiologicalReaction direction="left-to-right" evidence="13">
        <dbReference type="Rhea" id="RHEA:66133"/>
    </physiologicalReaction>
</comment>
<dbReference type="PANTHER" id="PTHR24092">
    <property type="entry name" value="PROBABLE PHOSPHOLIPID-TRANSPORTING ATPASE"/>
    <property type="match status" value="1"/>
</dbReference>
<evidence type="ECO:0000256" key="15">
    <source>
        <dbReference type="PIRSR" id="PIRSR606539-2"/>
    </source>
</evidence>
<feature type="binding site" evidence="15">
    <location>
        <position position="794"/>
    </location>
    <ligand>
        <name>ATP</name>
        <dbReference type="ChEBI" id="CHEBI:30616"/>
    </ligand>
</feature>
<dbReference type="GO" id="GO:0005524">
    <property type="term" value="F:ATP binding"/>
    <property type="evidence" value="ECO:0007669"/>
    <property type="project" value="UniProtKB-UniRule"/>
</dbReference>
<evidence type="ECO:0000256" key="13">
    <source>
        <dbReference type="ARBA" id="ARBA00049128"/>
    </source>
</evidence>
<feature type="domain" description="P-type ATPase N-terminal" evidence="19">
    <location>
        <begin position="48"/>
        <end position="106"/>
    </location>
</feature>
<feature type="binding site" evidence="16">
    <location>
        <position position="471"/>
    </location>
    <ligand>
        <name>Mg(2+)</name>
        <dbReference type="ChEBI" id="CHEBI:18420"/>
    </ligand>
</feature>
<feature type="binding site" evidence="15">
    <location>
        <position position="1173"/>
    </location>
    <ligand>
        <name>ATP</name>
        <dbReference type="ChEBI" id="CHEBI:30616"/>
    </ligand>
</feature>
<dbReference type="InterPro" id="IPR023299">
    <property type="entry name" value="ATPase_P-typ_cyto_dom_N"/>
</dbReference>
<keyword evidence="23" id="KW-1185">Reference proteome</keyword>
<dbReference type="SUPFAM" id="SSF56784">
    <property type="entry name" value="HAD-like"/>
    <property type="match status" value="1"/>
</dbReference>
<protein>
    <recommendedName>
        <fullName evidence="17">Phospholipid-transporting ATPase</fullName>
        <ecNumber evidence="17">7.6.2.1</ecNumber>
    </recommendedName>
</protein>
<evidence type="ECO:0000256" key="2">
    <source>
        <dbReference type="ARBA" id="ARBA00008109"/>
    </source>
</evidence>
<feature type="compositionally biased region" description="Basic and acidic residues" evidence="18">
    <location>
        <begin position="684"/>
        <end position="702"/>
    </location>
</feature>
<feature type="binding site" evidence="16">
    <location>
        <position position="1173"/>
    </location>
    <ligand>
        <name>Mg(2+)</name>
        <dbReference type="ChEBI" id="CHEBI:18420"/>
    </ligand>
</feature>
<comment type="similarity">
    <text evidence="2 17">Belongs to the cation transport ATPase (P-type) (TC 3.A.3) family. Type IV subfamily.</text>
</comment>
<evidence type="ECO:0000256" key="4">
    <source>
        <dbReference type="ARBA" id="ARBA00022692"/>
    </source>
</evidence>
<feature type="transmembrane region" description="Helical" evidence="17">
    <location>
        <begin position="399"/>
        <end position="421"/>
    </location>
</feature>
<evidence type="ECO:0000256" key="3">
    <source>
        <dbReference type="ARBA" id="ARBA00022448"/>
    </source>
</evidence>
<evidence type="ECO:0000256" key="5">
    <source>
        <dbReference type="ARBA" id="ARBA00022723"/>
    </source>
</evidence>
<keyword evidence="9 17" id="KW-1278">Translocase</keyword>
<feature type="binding site" evidence="15">
    <location>
        <position position="728"/>
    </location>
    <ligand>
        <name>ATP</name>
        <dbReference type="ChEBI" id="CHEBI:30616"/>
    </ligand>
</feature>
<dbReference type="NCBIfam" id="TIGR01652">
    <property type="entry name" value="ATPase-Plipid"/>
    <property type="match status" value="1"/>
</dbReference>
<name>A0A2T9Y0E7_9FUNG</name>
<keyword evidence="3" id="KW-0813">Transport</keyword>
<feature type="binding site" evidence="15">
    <location>
        <position position="1149"/>
    </location>
    <ligand>
        <name>ATP</name>
        <dbReference type="ChEBI" id="CHEBI:30616"/>
    </ligand>
</feature>
<evidence type="ECO:0000313" key="23">
    <source>
        <dbReference type="Proteomes" id="UP000245699"/>
    </source>
</evidence>
<feature type="transmembrane region" description="Helical" evidence="17">
    <location>
        <begin position="355"/>
        <end position="379"/>
    </location>
</feature>
<accession>A0A2T9Y0E7</accession>
<keyword evidence="7 15" id="KW-0067">ATP-binding</keyword>
<comment type="subcellular location">
    <subcellularLocation>
        <location evidence="1">Endomembrane system</location>
        <topology evidence="1">Multi-pass membrane protein</topology>
    </subcellularLocation>
    <subcellularLocation>
        <location evidence="17">Membrane</location>
        <topology evidence="17">Multi-pass membrane protein</topology>
    </subcellularLocation>
</comment>
<dbReference type="Gene3D" id="3.40.1110.10">
    <property type="entry name" value="Calcium-transporting ATPase, cytoplasmic domain N"/>
    <property type="match status" value="1"/>
</dbReference>